<dbReference type="InterPro" id="IPR052371">
    <property type="entry name" value="BFD-associated_ferredoxin"/>
</dbReference>
<gene>
    <name evidence="10" type="ORF">WOB96_02945</name>
</gene>
<keyword evidence="2" id="KW-0001">2Fe-2S</keyword>
<dbReference type="PROSITE" id="PS51379">
    <property type="entry name" value="4FE4S_FER_2"/>
    <property type="match status" value="1"/>
</dbReference>
<keyword evidence="1" id="KW-0813">Transport</keyword>
<evidence type="ECO:0000256" key="4">
    <source>
        <dbReference type="ARBA" id="ARBA00022982"/>
    </source>
</evidence>
<dbReference type="Proteomes" id="UP001446205">
    <property type="component" value="Unassembled WGS sequence"/>
</dbReference>
<name>A0ABU9D598_9PROT</name>
<reference evidence="10 11" key="1">
    <citation type="submission" date="2024-04" db="EMBL/GenBank/DDBJ databases">
        <authorList>
            <person name="Abashina T."/>
            <person name="Shaikin A."/>
        </authorList>
    </citation>
    <scope>NUCLEOTIDE SEQUENCE [LARGE SCALE GENOMIC DNA]</scope>
    <source>
        <strain evidence="10 11">AAFK</strain>
    </source>
</reference>
<evidence type="ECO:0000313" key="11">
    <source>
        <dbReference type="Proteomes" id="UP001446205"/>
    </source>
</evidence>
<evidence type="ECO:0000256" key="3">
    <source>
        <dbReference type="ARBA" id="ARBA00022723"/>
    </source>
</evidence>
<evidence type="ECO:0000256" key="7">
    <source>
        <dbReference type="ARBA" id="ARBA00039386"/>
    </source>
</evidence>
<dbReference type="EMBL" id="JBBPCO010000002">
    <property type="protein sequence ID" value="MEK8088715.1"/>
    <property type="molecule type" value="Genomic_DNA"/>
</dbReference>
<evidence type="ECO:0000256" key="6">
    <source>
        <dbReference type="ARBA" id="ARBA00023014"/>
    </source>
</evidence>
<keyword evidence="4" id="KW-0249">Electron transport</keyword>
<comment type="caution">
    <text evidence="10">The sequence shown here is derived from an EMBL/GenBank/DDBJ whole genome shotgun (WGS) entry which is preliminary data.</text>
</comment>
<dbReference type="InterPro" id="IPR041854">
    <property type="entry name" value="BFD-like_2Fe2S-bd_dom_sf"/>
</dbReference>
<dbReference type="PANTHER" id="PTHR37424:SF1">
    <property type="entry name" value="BACTERIOFERRITIN-ASSOCIATED FERREDOXIN"/>
    <property type="match status" value="1"/>
</dbReference>
<evidence type="ECO:0000256" key="1">
    <source>
        <dbReference type="ARBA" id="ARBA00022448"/>
    </source>
</evidence>
<keyword evidence="3" id="KW-0479">Metal-binding</keyword>
<evidence type="ECO:0000256" key="2">
    <source>
        <dbReference type="ARBA" id="ARBA00022714"/>
    </source>
</evidence>
<evidence type="ECO:0000259" key="9">
    <source>
        <dbReference type="PROSITE" id="PS51379"/>
    </source>
</evidence>
<comment type="similarity">
    <text evidence="8">Belongs to the Bfd family.</text>
</comment>
<evidence type="ECO:0000313" key="10">
    <source>
        <dbReference type="EMBL" id="MEK8088715.1"/>
    </source>
</evidence>
<sequence>MFVCLCHAVTDKDIKQAVENGACTMRDLRNELQVATQCGRCGQCAKSCLNQALAEVGQKQDAAA</sequence>
<feature type="domain" description="4Fe-4S ferredoxin-type" evidence="9">
    <location>
        <begin position="28"/>
        <end position="59"/>
    </location>
</feature>
<dbReference type="Gene3D" id="1.10.10.1100">
    <property type="entry name" value="BFD-like [2Fe-2S]-binding domain"/>
    <property type="match status" value="1"/>
</dbReference>
<keyword evidence="6" id="KW-0411">Iron-sulfur</keyword>
<keyword evidence="5" id="KW-0408">Iron</keyword>
<proteinExistence type="inferred from homology"/>
<accession>A0ABU9D598</accession>
<protein>
    <recommendedName>
        <fullName evidence="7">Bacterioferritin-associated ferredoxin</fullName>
    </recommendedName>
</protein>
<dbReference type="Pfam" id="PF04324">
    <property type="entry name" value="Fer2_BFD"/>
    <property type="match status" value="1"/>
</dbReference>
<dbReference type="InterPro" id="IPR007419">
    <property type="entry name" value="BFD-like_2Fe2S-bd_dom"/>
</dbReference>
<dbReference type="PANTHER" id="PTHR37424">
    <property type="entry name" value="BACTERIOFERRITIN-ASSOCIATED FERREDOXIN"/>
    <property type="match status" value="1"/>
</dbReference>
<keyword evidence="11" id="KW-1185">Reference proteome</keyword>
<evidence type="ECO:0000256" key="8">
    <source>
        <dbReference type="ARBA" id="ARBA00046332"/>
    </source>
</evidence>
<dbReference type="InterPro" id="IPR017896">
    <property type="entry name" value="4Fe4S_Fe-S-bd"/>
</dbReference>
<evidence type="ECO:0000256" key="5">
    <source>
        <dbReference type="ARBA" id="ARBA00023004"/>
    </source>
</evidence>
<dbReference type="RefSeq" id="WP_341369781.1">
    <property type="nucleotide sequence ID" value="NZ_JBBPCO010000002.1"/>
</dbReference>
<organism evidence="10 11">
    <name type="scientific">Thermithiobacillus plumbiphilus</name>
    <dbReference type="NCBI Taxonomy" id="1729899"/>
    <lineage>
        <taxon>Bacteria</taxon>
        <taxon>Pseudomonadati</taxon>
        <taxon>Pseudomonadota</taxon>
        <taxon>Acidithiobacillia</taxon>
        <taxon>Acidithiobacillales</taxon>
        <taxon>Thermithiobacillaceae</taxon>
        <taxon>Thermithiobacillus</taxon>
    </lineage>
</organism>